<accession>A0A162PEN5</accession>
<gene>
    <name evidence="1" type="ORF">LPB072_13695</name>
    <name evidence="2" type="ORF">LPB72_02130</name>
</gene>
<proteinExistence type="predicted"/>
<evidence type="ECO:0000313" key="4">
    <source>
        <dbReference type="Proteomes" id="UP000185680"/>
    </source>
</evidence>
<protein>
    <recommendedName>
        <fullName evidence="5">Immunity protein 30 domain-containing protein</fullName>
    </recommendedName>
</protein>
<keyword evidence="3" id="KW-1185">Reference proteome</keyword>
<reference evidence="1 4" key="2">
    <citation type="submission" date="2016-10" db="EMBL/GenBank/DDBJ databases">
        <title>Hydorgenophaga sp. LPB0072 isolated from gastropod.</title>
        <authorList>
            <person name="Kim E."/>
            <person name="Yi H."/>
        </authorList>
    </citation>
    <scope>NUCLEOTIDE SEQUENCE [LARGE SCALE GENOMIC DNA]</scope>
    <source>
        <strain evidence="1 4">LPB0072</strain>
    </source>
</reference>
<reference evidence="2 3" key="1">
    <citation type="submission" date="2016-02" db="EMBL/GenBank/DDBJ databases">
        <title>Draft genome sequence of Hydrogenophaga sp. LPB0072.</title>
        <authorList>
            <person name="Shin S.-K."/>
            <person name="Yi H."/>
        </authorList>
    </citation>
    <scope>NUCLEOTIDE SEQUENCE [LARGE SCALE GENOMIC DNA]</scope>
    <source>
        <strain evidence="2 3">LPB0072</strain>
    </source>
</reference>
<evidence type="ECO:0000313" key="3">
    <source>
        <dbReference type="Proteomes" id="UP000185657"/>
    </source>
</evidence>
<sequence length="145" mass="15885">MTRSTSDIAAALDSLRASDFDFMQSDADGIDRLQDLCEELKAHSVRDAAPLLFGLLERLDGSDLGSPGPIVHTLESMSGYEPFLAESLSRKPTALSVWMANRILNARRPDRVEWLARLKCVASSPTASSEAKAEAQEFLVFQNEA</sequence>
<dbReference type="Proteomes" id="UP000185680">
    <property type="component" value="Chromosome"/>
</dbReference>
<dbReference type="EMBL" id="CP017476">
    <property type="protein sequence ID" value="AOW13740.1"/>
    <property type="molecule type" value="Genomic_DNA"/>
</dbReference>
<dbReference type="EMBL" id="LVWD01000001">
    <property type="protein sequence ID" value="OAD44297.1"/>
    <property type="molecule type" value="Genomic_DNA"/>
</dbReference>
<dbReference type="KEGG" id="hyl:LPB072_13695"/>
<name>A0A162PEN5_9BURK</name>
<organism evidence="1 4">
    <name type="scientific">Hydrogenophaga crassostreae</name>
    <dbReference type="NCBI Taxonomy" id="1763535"/>
    <lineage>
        <taxon>Bacteria</taxon>
        <taxon>Pseudomonadati</taxon>
        <taxon>Pseudomonadota</taxon>
        <taxon>Betaproteobacteria</taxon>
        <taxon>Burkholderiales</taxon>
        <taxon>Comamonadaceae</taxon>
        <taxon>Hydrogenophaga</taxon>
    </lineage>
</organism>
<evidence type="ECO:0008006" key="5">
    <source>
        <dbReference type="Google" id="ProtNLM"/>
    </source>
</evidence>
<dbReference type="AlphaFoldDB" id="A0A162PEN5"/>
<evidence type="ECO:0000313" key="2">
    <source>
        <dbReference type="EMBL" id="OAD44297.1"/>
    </source>
</evidence>
<evidence type="ECO:0000313" key="1">
    <source>
        <dbReference type="EMBL" id="AOW13740.1"/>
    </source>
</evidence>
<dbReference type="Proteomes" id="UP000185657">
    <property type="component" value="Unassembled WGS sequence"/>
</dbReference>
<dbReference type="STRING" id="1763535.LPB072_13695"/>